<sequence length="117" mass="13206">CEKCPAARCSLISDPPSPFLWFGSDEGHQWWIVGVCKAFSPALNLYLESTFRAFFSNKDVITVDLCVKKENKNLDSLNIIMRVVWSIMFLASLCCQVKPIRTQSSDIKVSEQPSCLN</sequence>
<name>A0A8C7Z9G4_9TELE</name>
<dbReference type="AlphaFoldDB" id="A0A8C7Z9G4"/>
<evidence type="ECO:0000313" key="1">
    <source>
        <dbReference type="Ensembl" id="ENSOSIP00000040360.1"/>
    </source>
</evidence>
<dbReference type="Ensembl" id="ENSOSIT00000042519.1">
    <property type="protein sequence ID" value="ENSOSIP00000040360.1"/>
    <property type="gene ID" value="ENSOSIG00000019712.1"/>
</dbReference>
<proteinExistence type="predicted"/>
<reference evidence="1" key="2">
    <citation type="submission" date="2025-09" db="UniProtKB">
        <authorList>
            <consortium name="Ensembl"/>
        </authorList>
    </citation>
    <scope>IDENTIFICATION</scope>
</reference>
<protein>
    <submittedName>
        <fullName evidence="1">Uncharacterized protein</fullName>
    </submittedName>
</protein>
<keyword evidence="2" id="KW-1185">Reference proteome</keyword>
<dbReference type="Proteomes" id="UP000694383">
    <property type="component" value="Unplaced"/>
</dbReference>
<organism evidence="1 2">
    <name type="scientific">Oryzias sinensis</name>
    <name type="common">Chinese medaka</name>
    <dbReference type="NCBI Taxonomy" id="183150"/>
    <lineage>
        <taxon>Eukaryota</taxon>
        <taxon>Metazoa</taxon>
        <taxon>Chordata</taxon>
        <taxon>Craniata</taxon>
        <taxon>Vertebrata</taxon>
        <taxon>Euteleostomi</taxon>
        <taxon>Actinopterygii</taxon>
        <taxon>Neopterygii</taxon>
        <taxon>Teleostei</taxon>
        <taxon>Neoteleostei</taxon>
        <taxon>Acanthomorphata</taxon>
        <taxon>Ovalentaria</taxon>
        <taxon>Atherinomorphae</taxon>
        <taxon>Beloniformes</taxon>
        <taxon>Adrianichthyidae</taxon>
        <taxon>Oryziinae</taxon>
        <taxon>Oryzias</taxon>
    </lineage>
</organism>
<reference evidence="1" key="1">
    <citation type="submission" date="2025-08" db="UniProtKB">
        <authorList>
            <consortium name="Ensembl"/>
        </authorList>
    </citation>
    <scope>IDENTIFICATION</scope>
</reference>
<evidence type="ECO:0000313" key="2">
    <source>
        <dbReference type="Proteomes" id="UP000694383"/>
    </source>
</evidence>
<accession>A0A8C7Z9G4</accession>